<keyword evidence="8" id="KW-0812">Transmembrane</keyword>
<comment type="similarity">
    <text evidence="2">Belongs to the FKBP-type PPIase family.</text>
</comment>
<dbReference type="PANTHER" id="PTHR43811">
    <property type="entry name" value="FKBP-TYPE PEPTIDYL-PROLYL CIS-TRANS ISOMERASE FKPA"/>
    <property type="match status" value="1"/>
</dbReference>
<feature type="region of interest" description="Disordered" evidence="7">
    <location>
        <begin position="1"/>
        <end position="74"/>
    </location>
</feature>
<keyword evidence="8" id="KW-1133">Transmembrane helix</keyword>
<dbReference type="GO" id="GO:0003755">
    <property type="term" value="F:peptidyl-prolyl cis-trans isomerase activity"/>
    <property type="evidence" value="ECO:0007669"/>
    <property type="project" value="UniProtKB-KW"/>
</dbReference>
<dbReference type="RefSeq" id="WP_111489664.1">
    <property type="nucleotide sequence ID" value="NZ_CP031264.1"/>
</dbReference>
<evidence type="ECO:0000256" key="3">
    <source>
        <dbReference type="ARBA" id="ARBA00013194"/>
    </source>
</evidence>
<keyword evidence="8" id="KW-0472">Membrane</keyword>
<feature type="domain" description="PPIase FKBP-type" evidence="9">
    <location>
        <begin position="332"/>
        <end position="420"/>
    </location>
</feature>
<accession>A0A345T3R8</accession>
<comment type="catalytic activity">
    <reaction evidence="1 6">
        <text>[protein]-peptidylproline (omega=180) = [protein]-peptidylproline (omega=0)</text>
        <dbReference type="Rhea" id="RHEA:16237"/>
        <dbReference type="Rhea" id="RHEA-COMP:10747"/>
        <dbReference type="Rhea" id="RHEA-COMP:10748"/>
        <dbReference type="ChEBI" id="CHEBI:83833"/>
        <dbReference type="ChEBI" id="CHEBI:83834"/>
        <dbReference type="EC" id="5.2.1.8"/>
    </reaction>
</comment>
<dbReference type="Pfam" id="PF00254">
    <property type="entry name" value="FKBP_C"/>
    <property type="match status" value="2"/>
</dbReference>
<feature type="region of interest" description="Disordered" evidence="7">
    <location>
        <begin position="109"/>
        <end position="138"/>
    </location>
</feature>
<gene>
    <name evidence="10" type="ORF">C7M71_027780</name>
</gene>
<organism evidence="10 11">
    <name type="scientific">Peterkaempfera bronchialis</name>
    <dbReference type="NCBI Taxonomy" id="2126346"/>
    <lineage>
        <taxon>Bacteria</taxon>
        <taxon>Bacillati</taxon>
        <taxon>Actinomycetota</taxon>
        <taxon>Actinomycetes</taxon>
        <taxon>Kitasatosporales</taxon>
        <taxon>Streptomycetaceae</taxon>
        <taxon>Peterkaempfera</taxon>
    </lineage>
</organism>
<keyword evidence="11" id="KW-1185">Reference proteome</keyword>
<reference evidence="11" key="1">
    <citation type="submission" date="2018-07" db="EMBL/GenBank/DDBJ databases">
        <title>Streptacidiphilus bronchialis DSM 106435 chromosome.</title>
        <authorList>
            <person name="Batra D."/>
            <person name="Gulvik C.A."/>
        </authorList>
    </citation>
    <scope>NUCLEOTIDE SEQUENCE [LARGE SCALE GENOMIC DNA]</scope>
    <source>
        <strain evidence="11">DSM 106435</strain>
    </source>
</reference>
<evidence type="ECO:0000259" key="9">
    <source>
        <dbReference type="PROSITE" id="PS50059"/>
    </source>
</evidence>
<dbReference type="Proteomes" id="UP000249340">
    <property type="component" value="Chromosome"/>
</dbReference>
<feature type="transmembrane region" description="Helical" evidence="8">
    <location>
        <begin position="79"/>
        <end position="101"/>
    </location>
</feature>
<feature type="compositionally biased region" description="Low complexity" evidence="7">
    <location>
        <begin position="109"/>
        <end position="130"/>
    </location>
</feature>
<dbReference type="FunFam" id="3.10.50.40:FF:000006">
    <property type="entry name" value="Peptidyl-prolyl cis-trans isomerase"/>
    <property type="match status" value="1"/>
</dbReference>
<dbReference type="OrthoDB" id="25996at2"/>
<evidence type="ECO:0000313" key="11">
    <source>
        <dbReference type="Proteomes" id="UP000249340"/>
    </source>
</evidence>
<evidence type="ECO:0000256" key="6">
    <source>
        <dbReference type="PROSITE-ProRule" id="PRU00277"/>
    </source>
</evidence>
<dbReference type="SUPFAM" id="SSF54534">
    <property type="entry name" value="FKBP-like"/>
    <property type="match status" value="2"/>
</dbReference>
<evidence type="ECO:0000256" key="2">
    <source>
        <dbReference type="ARBA" id="ARBA00006577"/>
    </source>
</evidence>
<sequence length="420" mass="42920">MSENAPGPGDPRGTSDPAALRPGGVMGGTGESIVVRKAETGRRAAPSTEEEPEVFASTVRRKPQSEAGYDEAPPGVGRLGVILGTVLAVLLVGSGVTLWLANRPDSGDVAPAAAADSAQSPSAEASEPTEPTVPPIKDTAAVLPKVSGAVGTKARIEVPKEQADGTFVVKTLTEGDGPVVKKNDWVTVDYTAKDWTTGKDIPSSYDKGAKPQLFQAGAGELIAALDSSVAGRKVGSRVLVVAPPEAAFREQGNSQLGVGAKDTLVFAVDIVRATDPTAIVSGTPTDAPADLPQVKDNGKKAAEITVPKGVAAPKALKSAVLIKGKGPKVESGQKVVVQYTGLLYSNGKKFDSSLDRGSAFSFVTGGGQVIEGWDKGLVGQTVGSRVELVIPPSLGYKDQAQGSIPANSTLVFVVDILDAG</sequence>
<keyword evidence="5 6" id="KW-0413">Isomerase</keyword>
<evidence type="ECO:0000256" key="4">
    <source>
        <dbReference type="ARBA" id="ARBA00023110"/>
    </source>
</evidence>
<dbReference type="EMBL" id="CP031264">
    <property type="protein sequence ID" value="AXI80623.1"/>
    <property type="molecule type" value="Genomic_DNA"/>
</dbReference>
<dbReference type="PROSITE" id="PS50059">
    <property type="entry name" value="FKBP_PPIASE"/>
    <property type="match status" value="2"/>
</dbReference>
<dbReference type="EC" id="5.2.1.8" evidence="3 6"/>
<dbReference type="PANTHER" id="PTHR43811:SF19">
    <property type="entry name" value="39 KDA FK506-BINDING NUCLEAR PROTEIN"/>
    <property type="match status" value="1"/>
</dbReference>
<evidence type="ECO:0000256" key="1">
    <source>
        <dbReference type="ARBA" id="ARBA00000971"/>
    </source>
</evidence>
<keyword evidence="4 6" id="KW-0697">Rotamase</keyword>
<evidence type="ECO:0000256" key="8">
    <source>
        <dbReference type="SAM" id="Phobius"/>
    </source>
</evidence>
<dbReference type="InterPro" id="IPR046357">
    <property type="entry name" value="PPIase_dom_sf"/>
</dbReference>
<evidence type="ECO:0000256" key="7">
    <source>
        <dbReference type="SAM" id="MobiDB-lite"/>
    </source>
</evidence>
<evidence type="ECO:0000313" key="10">
    <source>
        <dbReference type="EMBL" id="AXI80623.1"/>
    </source>
</evidence>
<name>A0A345T3R8_9ACTN</name>
<dbReference type="KEGG" id="stri:C7M71_027780"/>
<proteinExistence type="inferred from homology"/>
<feature type="domain" description="PPIase FKBP-type" evidence="9">
    <location>
        <begin position="183"/>
        <end position="274"/>
    </location>
</feature>
<evidence type="ECO:0000256" key="5">
    <source>
        <dbReference type="ARBA" id="ARBA00023235"/>
    </source>
</evidence>
<dbReference type="Gene3D" id="3.10.50.40">
    <property type="match status" value="2"/>
</dbReference>
<protein>
    <recommendedName>
        <fullName evidence="3 6">peptidylprolyl isomerase</fullName>
        <ecNumber evidence="3 6">5.2.1.8</ecNumber>
    </recommendedName>
</protein>
<dbReference type="InterPro" id="IPR001179">
    <property type="entry name" value="PPIase_FKBP_dom"/>
</dbReference>
<dbReference type="AlphaFoldDB" id="A0A345T3R8"/>